<accession>A0A9P5T671</accession>
<name>A0A9P5T671_9AGAM</name>
<keyword evidence="2" id="KW-1185">Reference proteome</keyword>
<evidence type="ECO:0000313" key="1">
    <source>
        <dbReference type="EMBL" id="KAF8476738.1"/>
    </source>
</evidence>
<protein>
    <submittedName>
        <fullName evidence="1">Uncharacterized protein</fullName>
    </submittedName>
</protein>
<comment type="caution">
    <text evidence="1">The sequence shown here is derived from an EMBL/GenBank/DDBJ whole genome shotgun (WGS) entry which is preliminary data.</text>
</comment>
<reference evidence="1" key="2">
    <citation type="journal article" date="2020" name="Nat. Commun.">
        <title>Large-scale genome sequencing of mycorrhizal fungi provides insights into the early evolution of symbiotic traits.</title>
        <authorList>
            <person name="Miyauchi S."/>
            <person name="Kiss E."/>
            <person name="Kuo A."/>
            <person name="Drula E."/>
            <person name="Kohler A."/>
            <person name="Sanchez-Garcia M."/>
            <person name="Morin E."/>
            <person name="Andreopoulos B."/>
            <person name="Barry K.W."/>
            <person name="Bonito G."/>
            <person name="Buee M."/>
            <person name="Carver A."/>
            <person name="Chen C."/>
            <person name="Cichocki N."/>
            <person name="Clum A."/>
            <person name="Culley D."/>
            <person name="Crous P.W."/>
            <person name="Fauchery L."/>
            <person name="Girlanda M."/>
            <person name="Hayes R.D."/>
            <person name="Keri Z."/>
            <person name="LaButti K."/>
            <person name="Lipzen A."/>
            <person name="Lombard V."/>
            <person name="Magnuson J."/>
            <person name="Maillard F."/>
            <person name="Murat C."/>
            <person name="Nolan M."/>
            <person name="Ohm R.A."/>
            <person name="Pangilinan J."/>
            <person name="Pereira M.F."/>
            <person name="Perotto S."/>
            <person name="Peter M."/>
            <person name="Pfister S."/>
            <person name="Riley R."/>
            <person name="Sitrit Y."/>
            <person name="Stielow J.B."/>
            <person name="Szollosi G."/>
            <person name="Zifcakova L."/>
            <person name="Stursova M."/>
            <person name="Spatafora J.W."/>
            <person name="Tedersoo L."/>
            <person name="Vaario L.M."/>
            <person name="Yamada A."/>
            <person name="Yan M."/>
            <person name="Wang P."/>
            <person name="Xu J."/>
            <person name="Bruns T."/>
            <person name="Baldrian P."/>
            <person name="Vilgalys R."/>
            <person name="Dunand C."/>
            <person name="Henrissat B."/>
            <person name="Grigoriev I.V."/>
            <person name="Hibbett D."/>
            <person name="Nagy L.G."/>
            <person name="Martin F.M."/>
        </authorList>
    </citation>
    <scope>NUCLEOTIDE SEQUENCE</scope>
    <source>
        <strain evidence="1">Prilba</strain>
    </source>
</reference>
<gene>
    <name evidence="1" type="ORF">DFH94DRAFT_846339</name>
</gene>
<organism evidence="1 2">
    <name type="scientific">Russula ochroleuca</name>
    <dbReference type="NCBI Taxonomy" id="152965"/>
    <lineage>
        <taxon>Eukaryota</taxon>
        <taxon>Fungi</taxon>
        <taxon>Dikarya</taxon>
        <taxon>Basidiomycota</taxon>
        <taxon>Agaricomycotina</taxon>
        <taxon>Agaricomycetes</taxon>
        <taxon>Russulales</taxon>
        <taxon>Russulaceae</taxon>
        <taxon>Russula</taxon>
    </lineage>
</organism>
<dbReference type="EMBL" id="WHVB01000014">
    <property type="protein sequence ID" value="KAF8476738.1"/>
    <property type="molecule type" value="Genomic_DNA"/>
</dbReference>
<sequence>MDRVHFRDLDLDDKKFVSTVRPTTSSFTNPGWCIISLRTPTTRCQHPAQSPLTVIALPELAHALQFNDKSDYSYLRKLFRDLSPVRVIRMTTCSTGVSSTASSMRCQVPVLRQRAVEVKVVHDDESEPRTSDRQLRSLTRQMQFTTWLLSRVGLYSTIGSPEGAQNSVATSNAAVNRSTPDIVLLCSVKMPCTLRGDTVPEMRNAKRLMNRDVKHPHLDEL</sequence>
<proteinExistence type="predicted"/>
<evidence type="ECO:0000313" key="2">
    <source>
        <dbReference type="Proteomes" id="UP000759537"/>
    </source>
</evidence>
<dbReference type="Proteomes" id="UP000759537">
    <property type="component" value="Unassembled WGS sequence"/>
</dbReference>
<dbReference type="AlphaFoldDB" id="A0A9P5T671"/>
<reference evidence="1" key="1">
    <citation type="submission" date="2019-10" db="EMBL/GenBank/DDBJ databases">
        <authorList>
            <consortium name="DOE Joint Genome Institute"/>
            <person name="Kuo A."/>
            <person name="Miyauchi S."/>
            <person name="Kiss E."/>
            <person name="Drula E."/>
            <person name="Kohler A."/>
            <person name="Sanchez-Garcia M."/>
            <person name="Andreopoulos B."/>
            <person name="Barry K.W."/>
            <person name="Bonito G."/>
            <person name="Buee M."/>
            <person name="Carver A."/>
            <person name="Chen C."/>
            <person name="Cichocki N."/>
            <person name="Clum A."/>
            <person name="Culley D."/>
            <person name="Crous P.W."/>
            <person name="Fauchery L."/>
            <person name="Girlanda M."/>
            <person name="Hayes R."/>
            <person name="Keri Z."/>
            <person name="LaButti K."/>
            <person name="Lipzen A."/>
            <person name="Lombard V."/>
            <person name="Magnuson J."/>
            <person name="Maillard F."/>
            <person name="Morin E."/>
            <person name="Murat C."/>
            <person name="Nolan M."/>
            <person name="Ohm R."/>
            <person name="Pangilinan J."/>
            <person name="Pereira M."/>
            <person name="Perotto S."/>
            <person name="Peter M."/>
            <person name="Riley R."/>
            <person name="Sitrit Y."/>
            <person name="Stielow B."/>
            <person name="Szollosi G."/>
            <person name="Zifcakova L."/>
            <person name="Stursova M."/>
            <person name="Spatafora J.W."/>
            <person name="Tedersoo L."/>
            <person name="Vaario L.-M."/>
            <person name="Yamada A."/>
            <person name="Yan M."/>
            <person name="Wang P."/>
            <person name="Xu J."/>
            <person name="Bruns T."/>
            <person name="Baldrian P."/>
            <person name="Vilgalys R."/>
            <person name="Henrissat B."/>
            <person name="Grigoriev I.V."/>
            <person name="Hibbett D."/>
            <person name="Nagy L.G."/>
            <person name="Martin F.M."/>
        </authorList>
    </citation>
    <scope>NUCLEOTIDE SEQUENCE</scope>
    <source>
        <strain evidence="1">Prilba</strain>
    </source>
</reference>